<dbReference type="SUPFAM" id="SSF47162">
    <property type="entry name" value="Apolipoprotein"/>
    <property type="match status" value="1"/>
</dbReference>
<accession>A0A011QLG0</accession>
<keyword evidence="1" id="KW-0812">Transmembrane</keyword>
<evidence type="ECO:0000313" key="3">
    <source>
        <dbReference type="Proteomes" id="UP000022141"/>
    </source>
</evidence>
<keyword evidence="3" id="KW-1185">Reference proteome</keyword>
<dbReference type="Proteomes" id="UP000022141">
    <property type="component" value="Unassembled WGS sequence"/>
</dbReference>
<gene>
    <name evidence="2" type="ORF">AW11_00895</name>
</gene>
<comment type="caution">
    <text evidence="2">The sequence shown here is derived from an EMBL/GenBank/DDBJ whole genome shotgun (WGS) entry which is preliminary data.</text>
</comment>
<evidence type="ECO:0000256" key="1">
    <source>
        <dbReference type="SAM" id="Phobius"/>
    </source>
</evidence>
<dbReference type="EMBL" id="JEMY01000008">
    <property type="protein sequence ID" value="EXI90192.1"/>
    <property type="molecule type" value="Genomic_DNA"/>
</dbReference>
<protein>
    <submittedName>
        <fullName evidence="2">Uncharacterized protein</fullName>
    </submittedName>
</protein>
<proteinExistence type="predicted"/>
<evidence type="ECO:0000313" key="2">
    <source>
        <dbReference type="EMBL" id="EXI90192.1"/>
    </source>
</evidence>
<keyword evidence="1" id="KW-1133">Transmembrane helix</keyword>
<name>A0A011QLG0_ACCRE</name>
<dbReference type="AlphaFoldDB" id="A0A011QLG0"/>
<organism evidence="2 3">
    <name type="scientific">Accumulibacter regalis</name>
    <dbReference type="NCBI Taxonomy" id="522306"/>
    <lineage>
        <taxon>Bacteria</taxon>
        <taxon>Pseudomonadati</taxon>
        <taxon>Pseudomonadota</taxon>
        <taxon>Betaproteobacteria</taxon>
        <taxon>Candidatus Accumulibacter</taxon>
    </lineage>
</organism>
<sequence length="229" mass="25797">MALTEFWGWLDWVARGAGVVAVLLALVGFMFREKWKQVLQKSLASDLERLKAELARDNAEHAAKLLPQFEQVKHDFHQKLEAYKVGLIAQAEAAKAQSEVKKTIALRYSEIEFERLVALDLLLTQISSRVMAFGMVSVQHKQEEHSSRVFDELRAFDVAHSHAEMFLSTVDHSELLSFSKKLNDFVGEHVGSGMPSPPIDAPLLQEIRTLRISAHDKLIARIQGLGRLS</sequence>
<reference evidence="2" key="1">
    <citation type="submission" date="2014-02" db="EMBL/GenBank/DDBJ databases">
        <title>Expanding our view of genomic diversity in Candidatus Accumulibacter clades.</title>
        <authorList>
            <person name="Skennerton C.T."/>
            <person name="Barr J.J."/>
            <person name="Slater F.R."/>
            <person name="Bond P.L."/>
            <person name="Tyson G.W."/>
        </authorList>
    </citation>
    <scope>NUCLEOTIDE SEQUENCE [LARGE SCALE GENOMIC DNA]</scope>
</reference>
<keyword evidence="1" id="KW-0472">Membrane</keyword>
<feature type="transmembrane region" description="Helical" evidence="1">
    <location>
        <begin position="12"/>
        <end position="31"/>
    </location>
</feature>
<dbReference type="PATRIC" id="fig|1454004.3.peg.949"/>